<reference evidence="2 3" key="1">
    <citation type="submission" date="2022-01" db="EMBL/GenBank/DDBJ databases">
        <title>Labilibaculum sp. nov, a marine bacterium isolated from Antarctica.</title>
        <authorList>
            <person name="Dai W."/>
        </authorList>
    </citation>
    <scope>NUCLEOTIDE SEQUENCE [LARGE SCALE GENOMIC DNA]</scope>
    <source>
        <strain evidence="2 3">DW002</strain>
    </source>
</reference>
<comment type="caution">
    <text evidence="2">The sequence shown here is derived from an EMBL/GenBank/DDBJ whole genome shotgun (WGS) entry which is preliminary data.</text>
</comment>
<dbReference type="RefSeq" id="WP_275109109.1">
    <property type="nucleotide sequence ID" value="NZ_JAKJSC010000001.1"/>
</dbReference>
<protein>
    <submittedName>
        <fullName evidence="2">Uncharacterized protein</fullName>
    </submittedName>
</protein>
<keyword evidence="1" id="KW-0472">Membrane</keyword>
<accession>A0ABT5VQS1</accession>
<organism evidence="2 3">
    <name type="scientific">Paralabilibaculum antarcticum</name>
    <dbReference type="NCBI Taxonomy" id="2912572"/>
    <lineage>
        <taxon>Bacteria</taxon>
        <taxon>Pseudomonadati</taxon>
        <taxon>Bacteroidota</taxon>
        <taxon>Bacteroidia</taxon>
        <taxon>Marinilabiliales</taxon>
        <taxon>Marinifilaceae</taxon>
        <taxon>Paralabilibaculum</taxon>
    </lineage>
</organism>
<name>A0ABT5VQS1_9BACT</name>
<keyword evidence="3" id="KW-1185">Reference proteome</keyword>
<dbReference type="Proteomes" id="UP001528920">
    <property type="component" value="Unassembled WGS sequence"/>
</dbReference>
<keyword evidence="1" id="KW-1133">Transmembrane helix</keyword>
<sequence>MKKNIFIKALEYGEDKIEIGVSFNELIEFLEPDLTKTFKSPEKKDEFKKSFNVWFYDHFYLRTIQTTRNGIYSIPAFDLMDKHNGDKARLKGDAYFKLIEYKELNESRKSSRNAFIIASVAALLTFISVSYQVFYDGQVLNESNPKKEIVMDTLRNSNIEVVKNLEKQQAPTKVKIKGR</sequence>
<feature type="transmembrane region" description="Helical" evidence="1">
    <location>
        <begin position="114"/>
        <end position="134"/>
    </location>
</feature>
<evidence type="ECO:0000256" key="1">
    <source>
        <dbReference type="SAM" id="Phobius"/>
    </source>
</evidence>
<evidence type="ECO:0000313" key="2">
    <source>
        <dbReference type="EMBL" id="MDE5417770.1"/>
    </source>
</evidence>
<dbReference type="EMBL" id="JAKJSC010000001">
    <property type="protein sequence ID" value="MDE5417770.1"/>
    <property type="molecule type" value="Genomic_DNA"/>
</dbReference>
<keyword evidence="1" id="KW-0812">Transmembrane</keyword>
<evidence type="ECO:0000313" key="3">
    <source>
        <dbReference type="Proteomes" id="UP001528920"/>
    </source>
</evidence>
<gene>
    <name evidence="2" type="ORF">L3049_07090</name>
</gene>
<proteinExistence type="predicted"/>